<evidence type="ECO:0000313" key="1">
    <source>
        <dbReference type="EMBL" id="MFD1430605.1"/>
    </source>
</evidence>
<keyword evidence="2" id="KW-1185">Reference proteome</keyword>
<reference evidence="2" key="1">
    <citation type="journal article" date="2019" name="Int. J. Syst. Evol. Microbiol.">
        <title>The Global Catalogue of Microorganisms (GCM) 10K type strain sequencing project: providing services to taxonomists for standard genome sequencing and annotation.</title>
        <authorList>
            <consortium name="The Broad Institute Genomics Platform"/>
            <consortium name="The Broad Institute Genome Sequencing Center for Infectious Disease"/>
            <person name="Wu L."/>
            <person name="Ma J."/>
        </authorList>
    </citation>
    <scope>NUCLEOTIDE SEQUENCE [LARGE SCALE GENOMIC DNA]</scope>
    <source>
        <strain evidence="2">CCM 8980</strain>
    </source>
</reference>
<dbReference type="RefSeq" id="WP_203637125.1">
    <property type="nucleotide sequence ID" value="NZ_BOLS01000013.1"/>
</dbReference>
<organism evidence="1 2">
    <name type="scientific">Lacticaseibacillus mingshuiensis</name>
    <dbReference type="NCBI Taxonomy" id="2799574"/>
    <lineage>
        <taxon>Bacteria</taxon>
        <taxon>Bacillati</taxon>
        <taxon>Bacillota</taxon>
        <taxon>Bacilli</taxon>
        <taxon>Lactobacillales</taxon>
        <taxon>Lactobacillaceae</taxon>
        <taxon>Lacticaseibacillus</taxon>
    </lineage>
</organism>
<proteinExistence type="predicted"/>
<protein>
    <submittedName>
        <fullName evidence="1">Uncharacterized protein</fullName>
    </submittedName>
</protein>
<evidence type="ECO:0000313" key="2">
    <source>
        <dbReference type="Proteomes" id="UP001597196"/>
    </source>
</evidence>
<dbReference type="Proteomes" id="UP001597196">
    <property type="component" value="Unassembled WGS sequence"/>
</dbReference>
<sequence length="94" mass="10549">MSKHWVQDSVEVENPYRYRGYKVGELPVFDIQNDRSVYQNHGKVTKIEESSITDTETYGVVSSVTFEDGAVTTIQNGAGYITSGHWEDDENAGD</sequence>
<comment type="caution">
    <text evidence="1">The sequence shown here is derived from an EMBL/GenBank/DDBJ whole genome shotgun (WGS) entry which is preliminary data.</text>
</comment>
<gene>
    <name evidence="1" type="ORF">ACFQ4P_10130</name>
</gene>
<accession>A0ABW4CLH2</accession>
<name>A0ABW4CLH2_9LACO</name>
<dbReference type="EMBL" id="JBHTOC010000014">
    <property type="protein sequence ID" value="MFD1430605.1"/>
    <property type="molecule type" value="Genomic_DNA"/>
</dbReference>